<dbReference type="EMBL" id="MU004666">
    <property type="protein sequence ID" value="KAF2647182.1"/>
    <property type="molecule type" value="Genomic_DNA"/>
</dbReference>
<name>A0A6A6SIG9_9PLEO</name>
<keyword evidence="3" id="KW-1185">Reference proteome</keyword>
<dbReference type="Pfam" id="PF26639">
    <property type="entry name" value="Het-6_barrel"/>
    <property type="match status" value="1"/>
</dbReference>
<reference evidence="2" key="1">
    <citation type="journal article" date="2020" name="Stud. Mycol.">
        <title>101 Dothideomycetes genomes: a test case for predicting lifestyles and emergence of pathogens.</title>
        <authorList>
            <person name="Haridas S."/>
            <person name="Albert R."/>
            <person name="Binder M."/>
            <person name="Bloem J."/>
            <person name="Labutti K."/>
            <person name="Salamov A."/>
            <person name="Andreopoulos B."/>
            <person name="Baker S."/>
            <person name="Barry K."/>
            <person name="Bills G."/>
            <person name="Bluhm B."/>
            <person name="Cannon C."/>
            <person name="Castanera R."/>
            <person name="Culley D."/>
            <person name="Daum C."/>
            <person name="Ezra D."/>
            <person name="Gonzalez J."/>
            <person name="Henrissat B."/>
            <person name="Kuo A."/>
            <person name="Liang C."/>
            <person name="Lipzen A."/>
            <person name="Lutzoni F."/>
            <person name="Magnuson J."/>
            <person name="Mondo S."/>
            <person name="Nolan M."/>
            <person name="Ohm R."/>
            <person name="Pangilinan J."/>
            <person name="Park H.-J."/>
            <person name="Ramirez L."/>
            <person name="Alfaro M."/>
            <person name="Sun H."/>
            <person name="Tritt A."/>
            <person name="Yoshinaga Y."/>
            <person name="Zwiers L.-H."/>
            <person name="Turgeon B."/>
            <person name="Goodwin S."/>
            <person name="Spatafora J."/>
            <person name="Crous P."/>
            <person name="Grigoriev I."/>
        </authorList>
    </citation>
    <scope>NUCLEOTIDE SEQUENCE</scope>
    <source>
        <strain evidence="2">CBS 122681</strain>
    </source>
</reference>
<proteinExistence type="predicted"/>
<evidence type="ECO:0000259" key="1">
    <source>
        <dbReference type="Pfam" id="PF06985"/>
    </source>
</evidence>
<organism evidence="2 3">
    <name type="scientific">Lophiostoma macrostomum CBS 122681</name>
    <dbReference type="NCBI Taxonomy" id="1314788"/>
    <lineage>
        <taxon>Eukaryota</taxon>
        <taxon>Fungi</taxon>
        <taxon>Dikarya</taxon>
        <taxon>Ascomycota</taxon>
        <taxon>Pezizomycotina</taxon>
        <taxon>Dothideomycetes</taxon>
        <taxon>Pleosporomycetidae</taxon>
        <taxon>Pleosporales</taxon>
        <taxon>Lophiostomataceae</taxon>
        <taxon>Lophiostoma</taxon>
    </lineage>
</organism>
<sequence>MTQDSSQLSAVSPYRHSYLSPDSRDIRLLTLQSGAFNDEIRCSTRIVSLDIDPVYETISYAWGSPQDTKPIFLDGQEVYVRISLELVLRHLRKPDQSLLLWADAICINQKNVTEKSHQVSMMGEIYSKCQRVYIWLGVPDFPHGDKNQIAVNPFGLAEHFADDKHYSELPGYATSPSGDASFDLENASFQNLWKGLRAALASPWWTRLWCVQEVLLSPKALLLFGHWSISWDRFRSAAFKQGRHQTECCSHLVPLVALQFQFRLDDLVYDARKQPGFPLDSALRRYRYKKCEDPRDKVFALLGVAKMLKAPKLQPDYSCVLQEVLIKAMEAVVLEADGDLACFTGTGFNSYQRELPTWVRDLSLELDGQTIPFEGSRLKTYTLYNSSCHTISRPQRRNRHQLVLQGINVDIVQQVGEPARIEGVAVHDLNTLLKEWHRLVGLDHHNRVSFASNSNQEVFWRTLTGDTSYNNKDRLIRLPTSELKGCEEWASEFPFSAMEMVHSVLHPQFLPALEVAVAGRAMFITQKGRIGLCEPTTKVGDEVWILEGGRVPFILRPLKVHGQDSSPHHALIGDCYLHGVMDGEVFEESRHLVQEVVLD</sequence>
<dbReference type="InterPro" id="IPR052895">
    <property type="entry name" value="HetReg/Transcr_Mod"/>
</dbReference>
<dbReference type="Pfam" id="PF06985">
    <property type="entry name" value="HET"/>
    <property type="match status" value="1"/>
</dbReference>
<protein>
    <recommendedName>
        <fullName evidence="1">Heterokaryon incompatibility domain-containing protein</fullName>
    </recommendedName>
</protein>
<dbReference type="Proteomes" id="UP000799324">
    <property type="component" value="Unassembled WGS sequence"/>
</dbReference>
<dbReference type="OrthoDB" id="2157530at2759"/>
<accession>A0A6A6SIG9</accession>
<evidence type="ECO:0000313" key="3">
    <source>
        <dbReference type="Proteomes" id="UP000799324"/>
    </source>
</evidence>
<dbReference type="PANTHER" id="PTHR24148:SF64">
    <property type="entry name" value="HETEROKARYON INCOMPATIBILITY DOMAIN-CONTAINING PROTEIN"/>
    <property type="match status" value="1"/>
</dbReference>
<dbReference type="InterPro" id="IPR010730">
    <property type="entry name" value="HET"/>
</dbReference>
<evidence type="ECO:0000313" key="2">
    <source>
        <dbReference type="EMBL" id="KAF2647182.1"/>
    </source>
</evidence>
<gene>
    <name evidence="2" type="ORF">K491DRAFT_763823</name>
</gene>
<dbReference type="AlphaFoldDB" id="A0A6A6SIG9"/>
<dbReference type="PANTHER" id="PTHR24148">
    <property type="entry name" value="ANKYRIN REPEAT DOMAIN-CONTAINING PROTEIN 39 HOMOLOG-RELATED"/>
    <property type="match status" value="1"/>
</dbReference>
<feature type="domain" description="Heterokaryon incompatibility" evidence="1">
    <location>
        <begin position="55"/>
        <end position="213"/>
    </location>
</feature>